<dbReference type="Pfam" id="PF00583">
    <property type="entry name" value="Acetyltransf_1"/>
    <property type="match status" value="1"/>
</dbReference>
<evidence type="ECO:0000256" key="2">
    <source>
        <dbReference type="ARBA" id="ARBA00023315"/>
    </source>
</evidence>
<dbReference type="InterPro" id="IPR050832">
    <property type="entry name" value="Bact_Acetyltransf"/>
</dbReference>
<organism evidence="4 5">
    <name type="scientific">Halomonas binhaiensis</name>
    <dbReference type="NCBI Taxonomy" id="2562282"/>
    <lineage>
        <taxon>Bacteria</taxon>
        <taxon>Pseudomonadati</taxon>
        <taxon>Pseudomonadota</taxon>
        <taxon>Gammaproteobacteria</taxon>
        <taxon>Oceanospirillales</taxon>
        <taxon>Halomonadaceae</taxon>
        <taxon>Halomonas</taxon>
    </lineage>
</organism>
<dbReference type="GO" id="GO:0016747">
    <property type="term" value="F:acyltransferase activity, transferring groups other than amino-acyl groups"/>
    <property type="evidence" value="ECO:0007669"/>
    <property type="project" value="InterPro"/>
</dbReference>
<gene>
    <name evidence="4" type="ORF">E4T21_09800</name>
</gene>
<dbReference type="Proteomes" id="UP000324285">
    <property type="component" value="Chromosome"/>
</dbReference>
<dbReference type="PANTHER" id="PTHR43877">
    <property type="entry name" value="AMINOALKYLPHOSPHONATE N-ACETYLTRANSFERASE-RELATED-RELATED"/>
    <property type="match status" value="1"/>
</dbReference>
<protein>
    <submittedName>
        <fullName evidence="4">GNAT family N-acetyltransferase</fullName>
    </submittedName>
</protein>
<dbReference type="OrthoDB" id="6871659at2"/>
<feature type="domain" description="N-acetyltransferase" evidence="3">
    <location>
        <begin position="12"/>
        <end position="156"/>
    </location>
</feature>
<dbReference type="AlphaFoldDB" id="A0A5C1NGN2"/>
<keyword evidence="1" id="KW-0808">Transferase</keyword>
<dbReference type="SUPFAM" id="SSF55729">
    <property type="entry name" value="Acyl-CoA N-acyltransferases (Nat)"/>
    <property type="match status" value="1"/>
</dbReference>
<evidence type="ECO:0000313" key="5">
    <source>
        <dbReference type="Proteomes" id="UP000324285"/>
    </source>
</evidence>
<evidence type="ECO:0000313" key="4">
    <source>
        <dbReference type="EMBL" id="QEM81813.1"/>
    </source>
</evidence>
<name>A0A5C1NGN2_9GAMM</name>
<dbReference type="InterPro" id="IPR000182">
    <property type="entry name" value="GNAT_dom"/>
</dbReference>
<dbReference type="PROSITE" id="PS51186">
    <property type="entry name" value="GNAT"/>
    <property type="match status" value="1"/>
</dbReference>
<accession>A0A5C1NGN2</accession>
<keyword evidence="5" id="KW-1185">Reference proteome</keyword>
<dbReference type="CDD" id="cd04301">
    <property type="entry name" value="NAT_SF"/>
    <property type="match status" value="1"/>
</dbReference>
<dbReference type="KEGG" id="hbh:E4T21_09800"/>
<reference evidence="4" key="1">
    <citation type="submission" date="2021-02" db="EMBL/GenBank/DDBJ databases">
        <title>Strain Y2R2, a novel species of the genus Halomonas.</title>
        <authorList>
            <person name="Huang H."/>
        </authorList>
    </citation>
    <scope>NUCLEOTIDE SEQUENCE</scope>
    <source>
        <strain evidence="4">Y2R2</strain>
    </source>
</reference>
<dbReference type="EMBL" id="CP038437">
    <property type="protein sequence ID" value="QEM81813.1"/>
    <property type="molecule type" value="Genomic_DNA"/>
</dbReference>
<dbReference type="PANTHER" id="PTHR43877:SF2">
    <property type="entry name" value="AMINOALKYLPHOSPHONATE N-ACETYLTRANSFERASE-RELATED"/>
    <property type="match status" value="1"/>
</dbReference>
<evidence type="ECO:0000259" key="3">
    <source>
        <dbReference type="PROSITE" id="PS51186"/>
    </source>
</evidence>
<evidence type="ECO:0000256" key="1">
    <source>
        <dbReference type="ARBA" id="ARBA00022679"/>
    </source>
</evidence>
<proteinExistence type="predicted"/>
<dbReference type="Gene3D" id="3.40.630.30">
    <property type="match status" value="1"/>
</dbReference>
<keyword evidence="2" id="KW-0012">Acyltransferase</keyword>
<sequence length="156" mass="18053">MTLPKTSTEHCIQLIRASDADLPFARDLTRKNMASYHQEAGLNWDDERFEHYWERTLNTLVVIKDTGRRHIAGLLRLHLGNSSAALWDLQLLPHFHGQGIGTQLMERILDICRKRGVGSISLQVYKTNPAMRLYQRFGFSVDQQTPHMVKMSRRLP</sequence>
<dbReference type="InterPro" id="IPR016181">
    <property type="entry name" value="Acyl_CoA_acyltransferase"/>
</dbReference>
<dbReference type="RefSeq" id="WP_149284824.1">
    <property type="nucleotide sequence ID" value="NZ_CP038437.2"/>
</dbReference>